<evidence type="ECO:0000256" key="7">
    <source>
        <dbReference type="RuleBase" id="RU366011"/>
    </source>
</evidence>
<feature type="chain" id="PRO_5033035551" evidence="8">
    <location>
        <begin position="21"/>
        <end position="200"/>
    </location>
</feature>
<dbReference type="Proteomes" id="UP000664859">
    <property type="component" value="Unassembled WGS sequence"/>
</dbReference>
<dbReference type="Pfam" id="PF08534">
    <property type="entry name" value="Redoxin"/>
    <property type="match status" value="1"/>
</dbReference>
<dbReference type="OrthoDB" id="1882547at2759"/>
<keyword evidence="2 7" id="KW-0575">Peroxidase</keyword>
<sequence>MRASFGAISSCLLLNTSARAFISKGTPPPRYFHSSRRLAMVLKEGDKLPMDATFQRLVDGKPTPVSAADLFAGKKVVICGVPGAMTPTCSESHVPTFINAIDDFKAKGVDTVAVISVNDPFVMSAWGKKLEVGDSIMMLGDGSAAFAKSTGLNMDTGDFGGVRLKRMAMLVNDGVVEKLGVEDGGGFTDISDAKSILAAL</sequence>
<dbReference type="GO" id="GO:0042744">
    <property type="term" value="P:hydrogen peroxide catabolic process"/>
    <property type="evidence" value="ECO:0007669"/>
    <property type="project" value="TreeGrafter"/>
</dbReference>
<dbReference type="EMBL" id="JAFCMP010000028">
    <property type="protein sequence ID" value="KAG5190766.1"/>
    <property type="molecule type" value="Genomic_DNA"/>
</dbReference>
<evidence type="ECO:0000256" key="2">
    <source>
        <dbReference type="ARBA" id="ARBA00022559"/>
    </source>
</evidence>
<dbReference type="CDD" id="cd03013">
    <property type="entry name" value="PRX5_like"/>
    <property type="match status" value="1"/>
</dbReference>
<dbReference type="PROSITE" id="PS51352">
    <property type="entry name" value="THIOREDOXIN_2"/>
    <property type="match status" value="1"/>
</dbReference>
<evidence type="ECO:0000313" key="10">
    <source>
        <dbReference type="EMBL" id="KAG5190766.1"/>
    </source>
</evidence>
<evidence type="ECO:0000256" key="6">
    <source>
        <dbReference type="PIRSR" id="PIRSR637944-1"/>
    </source>
</evidence>
<evidence type="ECO:0000256" key="8">
    <source>
        <dbReference type="SAM" id="SignalP"/>
    </source>
</evidence>
<organism evidence="10 11">
    <name type="scientific">Tribonema minus</name>
    <dbReference type="NCBI Taxonomy" id="303371"/>
    <lineage>
        <taxon>Eukaryota</taxon>
        <taxon>Sar</taxon>
        <taxon>Stramenopiles</taxon>
        <taxon>Ochrophyta</taxon>
        <taxon>PX clade</taxon>
        <taxon>Xanthophyceae</taxon>
        <taxon>Tribonematales</taxon>
        <taxon>Tribonemataceae</taxon>
        <taxon>Tribonema</taxon>
    </lineage>
</organism>
<dbReference type="GO" id="GO:0034599">
    <property type="term" value="P:cellular response to oxidative stress"/>
    <property type="evidence" value="ECO:0007669"/>
    <property type="project" value="InterPro"/>
</dbReference>
<name>A0A836CPD9_9STRA</name>
<dbReference type="PANTHER" id="PTHR10430:SF16">
    <property type="entry name" value="PEROXIREDOXIN-5, MITOCHONDRIAL"/>
    <property type="match status" value="1"/>
</dbReference>
<evidence type="ECO:0000256" key="1">
    <source>
        <dbReference type="ARBA" id="ARBA00010505"/>
    </source>
</evidence>
<evidence type="ECO:0000259" key="9">
    <source>
        <dbReference type="PROSITE" id="PS51352"/>
    </source>
</evidence>
<keyword evidence="11" id="KW-1185">Reference proteome</keyword>
<keyword evidence="8" id="KW-0732">Signal</keyword>
<dbReference type="InterPro" id="IPR013766">
    <property type="entry name" value="Thioredoxin_domain"/>
</dbReference>
<comment type="caution">
    <text evidence="10">The sequence shown here is derived from an EMBL/GenBank/DDBJ whole genome shotgun (WGS) entry which is preliminary data.</text>
</comment>
<keyword evidence="3 7" id="KW-0049">Antioxidant</keyword>
<dbReference type="GO" id="GO:0008379">
    <property type="term" value="F:thioredoxin peroxidase activity"/>
    <property type="evidence" value="ECO:0007669"/>
    <property type="project" value="InterPro"/>
</dbReference>
<dbReference type="GO" id="GO:0045454">
    <property type="term" value="P:cell redox homeostasis"/>
    <property type="evidence" value="ECO:0007669"/>
    <property type="project" value="TreeGrafter"/>
</dbReference>
<gene>
    <name evidence="10" type="ORF">JKP88DRAFT_205232</name>
</gene>
<dbReference type="GO" id="GO:0005737">
    <property type="term" value="C:cytoplasm"/>
    <property type="evidence" value="ECO:0007669"/>
    <property type="project" value="TreeGrafter"/>
</dbReference>
<comment type="similarity">
    <text evidence="1 7">Belongs to the peroxiredoxin family. Prx5 subfamily.</text>
</comment>
<keyword evidence="5 7" id="KW-0676">Redox-active center</keyword>
<evidence type="ECO:0000256" key="4">
    <source>
        <dbReference type="ARBA" id="ARBA00023002"/>
    </source>
</evidence>
<accession>A0A836CPD9</accession>
<dbReference type="InterPro" id="IPR037944">
    <property type="entry name" value="PRX5-like"/>
</dbReference>
<keyword evidence="4 7" id="KW-0560">Oxidoreductase</keyword>
<dbReference type="InterPro" id="IPR036249">
    <property type="entry name" value="Thioredoxin-like_sf"/>
</dbReference>
<feature type="signal peptide" evidence="8">
    <location>
        <begin position="1"/>
        <end position="20"/>
    </location>
</feature>
<dbReference type="InterPro" id="IPR013740">
    <property type="entry name" value="Redoxin"/>
</dbReference>
<feature type="active site" description="Cysteine sulfenic acid (-SOH) intermediate" evidence="6">
    <location>
        <position position="89"/>
    </location>
</feature>
<dbReference type="PANTHER" id="PTHR10430">
    <property type="entry name" value="PEROXIREDOXIN"/>
    <property type="match status" value="1"/>
</dbReference>
<evidence type="ECO:0000256" key="3">
    <source>
        <dbReference type="ARBA" id="ARBA00022862"/>
    </source>
</evidence>
<evidence type="ECO:0000313" key="11">
    <source>
        <dbReference type="Proteomes" id="UP000664859"/>
    </source>
</evidence>
<proteinExistence type="inferred from homology"/>
<evidence type="ECO:0000256" key="5">
    <source>
        <dbReference type="ARBA" id="ARBA00023284"/>
    </source>
</evidence>
<protein>
    <submittedName>
        <fullName evidence="10">Peroxyredoxin</fullName>
    </submittedName>
</protein>
<dbReference type="AlphaFoldDB" id="A0A836CPD9"/>
<comment type="function">
    <text evidence="7">Thiol-specific peroxidase that catalyzes the reduction of hydrogen peroxide and organic hydroperoxides to water and alcohols, respectively. Plays a role in cell protection against oxidative stress by detoxifying peroxides.</text>
</comment>
<feature type="domain" description="Thioredoxin" evidence="9">
    <location>
        <begin position="42"/>
        <end position="200"/>
    </location>
</feature>
<dbReference type="SUPFAM" id="SSF52833">
    <property type="entry name" value="Thioredoxin-like"/>
    <property type="match status" value="1"/>
</dbReference>
<dbReference type="Gene3D" id="3.40.30.10">
    <property type="entry name" value="Glutaredoxin"/>
    <property type="match status" value="1"/>
</dbReference>
<reference evidence="10" key="1">
    <citation type="submission" date="2021-02" db="EMBL/GenBank/DDBJ databases">
        <title>First Annotated Genome of the Yellow-green Alga Tribonema minus.</title>
        <authorList>
            <person name="Mahan K.M."/>
        </authorList>
    </citation>
    <scope>NUCLEOTIDE SEQUENCE</scope>
    <source>
        <strain evidence="10">UTEX B ZZ1240</strain>
    </source>
</reference>
<dbReference type="FunFam" id="3.40.30.10:FF:000020">
    <property type="entry name" value="Peroxiredoxin"/>
    <property type="match status" value="1"/>
</dbReference>